<evidence type="ECO:0000313" key="2">
    <source>
        <dbReference type="EMBL" id="MCQ5062759.1"/>
    </source>
</evidence>
<evidence type="ECO:0000313" key="1">
    <source>
        <dbReference type="EMBL" id="MCB8561203.1"/>
    </source>
</evidence>
<gene>
    <name evidence="1" type="ORF">LJD74_04140</name>
    <name evidence="2" type="ORF">NE542_13120</name>
</gene>
<reference evidence="1" key="1">
    <citation type="submission" date="2021-10" db="EMBL/GenBank/DDBJ databases">
        <title>Collection of gut derived symbiotic bacterial strains cultured from healthy donors.</title>
        <authorList>
            <person name="Lin H."/>
            <person name="Littmann E."/>
            <person name="Kohout C."/>
            <person name="Pamer E.G."/>
        </authorList>
    </citation>
    <scope>NUCLEOTIDE SEQUENCE</scope>
    <source>
        <strain evidence="1">DFI.5.2</strain>
    </source>
</reference>
<name>A0AAP2UJ67_9FIRM</name>
<dbReference type="EMBL" id="JANGBO010000018">
    <property type="protein sequence ID" value="MCQ5062759.1"/>
    <property type="molecule type" value="Genomic_DNA"/>
</dbReference>
<dbReference type="Proteomes" id="UP001197827">
    <property type="component" value="Unassembled WGS sequence"/>
</dbReference>
<dbReference type="Proteomes" id="UP001204814">
    <property type="component" value="Unassembled WGS sequence"/>
</dbReference>
<sequence>MSIIQKLETIHLLTSQKKVANFILDKKVIQDKKKVFNLLEYIIYWSLFY</sequence>
<dbReference type="RefSeq" id="WP_158563740.1">
    <property type="nucleotide sequence ID" value="NZ_DBFOUQ010000028.1"/>
</dbReference>
<dbReference type="AlphaFoldDB" id="A0AAP2UJ67"/>
<evidence type="ECO:0000313" key="3">
    <source>
        <dbReference type="Proteomes" id="UP001204814"/>
    </source>
</evidence>
<reference evidence="2" key="2">
    <citation type="submission" date="2022-06" db="EMBL/GenBank/DDBJ databases">
        <title>Isolation of gut microbiota from human fecal samples.</title>
        <authorList>
            <person name="Pamer E.G."/>
            <person name="Barat B."/>
            <person name="Waligurski E."/>
            <person name="Medina S."/>
            <person name="Paddock L."/>
            <person name="Mostad J."/>
        </authorList>
    </citation>
    <scope>NUCLEOTIDE SEQUENCE</scope>
    <source>
        <strain evidence="2">DFI.6.24</strain>
    </source>
</reference>
<organism evidence="2 3">
    <name type="scientific">Faecalibacillus intestinalis</name>
    <dbReference type="NCBI Taxonomy" id="1982626"/>
    <lineage>
        <taxon>Bacteria</taxon>
        <taxon>Bacillati</taxon>
        <taxon>Bacillota</taxon>
        <taxon>Erysipelotrichia</taxon>
        <taxon>Erysipelotrichales</taxon>
        <taxon>Coprobacillaceae</taxon>
        <taxon>Faecalibacillus</taxon>
    </lineage>
</organism>
<proteinExistence type="predicted"/>
<dbReference type="EMBL" id="JAJDKQ010000005">
    <property type="protein sequence ID" value="MCB8561203.1"/>
    <property type="molecule type" value="Genomic_DNA"/>
</dbReference>
<accession>A0AAP2UJ67</accession>
<comment type="caution">
    <text evidence="2">The sequence shown here is derived from an EMBL/GenBank/DDBJ whole genome shotgun (WGS) entry which is preliminary data.</text>
</comment>
<protein>
    <submittedName>
        <fullName evidence="2">Uncharacterized protein</fullName>
    </submittedName>
</protein>